<protein>
    <submittedName>
        <fullName evidence="2">Uncharacterized protein</fullName>
    </submittedName>
</protein>
<dbReference type="EMBL" id="OY731403">
    <property type="protein sequence ID" value="CAJ1964425.1"/>
    <property type="molecule type" value="Genomic_DNA"/>
</dbReference>
<evidence type="ECO:0000313" key="3">
    <source>
        <dbReference type="Proteomes" id="UP001189624"/>
    </source>
</evidence>
<proteinExistence type="predicted"/>
<name>A0AA86VHL4_9FABA</name>
<dbReference type="Gramene" id="rna-AYBTSS11_LOCUS20306">
    <property type="protein sequence ID" value="CAJ1964425.1"/>
    <property type="gene ID" value="gene-AYBTSS11_LOCUS20306"/>
</dbReference>
<feature type="region of interest" description="Disordered" evidence="1">
    <location>
        <begin position="81"/>
        <end position="100"/>
    </location>
</feature>
<dbReference type="PANTHER" id="PTHR36892">
    <property type="entry name" value="OS01G0201800 PROTEIN"/>
    <property type="match status" value="1"/>
</dbReference>
<feature type="compositionally biased region" description="Polar residues" evidence="1">
    <location>
        <begin position="84"/>
        <end position="95"/>
    </location>
</feature>
<reference evidence="2" key="1">
    <citation type="submission" date="2023-10" db="EMBL/GenBank/DDBJ databases">
        <authorList>
            <person name="Domelevo Entfellner J.-B."/>
        </authorList>
    </citation>
    <scope>NUCLEOTIDE SEQUENCE</scope>
</reference>
<dbReference type="PANTHER" id="PTHR36892:SF1">
    <property type="entry name" value="OS05G0518200 PROTEIN"/>
    <property type="match status" value="1"/>
</dbReference>
<dbReference type="Proteomes" id="UP001189624">
    <property type="component" value="Chromosome 6"/>
</dbReference>
<dbReference type="AlphaFoldDB" id="A0AA86VHL4"/>
<evidence type="ECO:0000256" key="1">
    <source>
        <dbReference type="SAM" id="MobiDB-lite"/>
    </source>
</evidence>
<feature type="region of interest" description="Disordered" evidence="1">
    <location>
        <begin position="187"/>
        <end position="206"/>
    </location>
</feature>
<evidence type="ECO:0000313" key="2">
    <source>
        <dbReference type="EMBL" id="CAJ1964425.1"/>
    </source>
</evidence>
<accession>A0AA86VHL4</accession>
<organism evidence="2 3">
    <name type="scientific">Sphenostylis stenocarpa</name>
    <dbReference type="NCBI Taxonomy" id="92480"/>
    <lineage>
        <taxon>Eukaryota</taxon>
        <taxon>Viridiplantae</taxon>
        <taxon>Streptophyta</taxon>
        <taxon>Embryophyta</taxon>
        <taxon>Tracheophyta</taxon>
        <taxon>Spermatophyta</taxon>
        <taxon>Magnoliopsida</taxon>
        <taxon>eudicotyledons</taxon>
        <taxon>Gunneridae</taxon>
        <taxon>Pentapetalae</taxon>
        <taxon>rosids</taxon>
        <taxon>fabids</taxon>
        <taxon>Fabales</taxon>
        <taxon>Fabaceae</taxon>
        <taxon>Papilionoideae</taxon>
        <taxon>50 kb inversion clade</taxon>
        <taxon>NPAAA clade</taxon>
        <taxon>indigoferoid/millettioid clade</taxon>
        <taxon>Phaseoleae</taxon>
        <taxon>Sphenostylis</taxon>
    </lineage>
</organism>
<keyword evidence="3" id="KW-1185">Reference proteome</keyword>
<sequence length="983" mass="108247">MSQGDACKRKMQNKVYSLRKLGTVGNKKVKLRDIDASSAHEKKLGVKILAVEKKEKVKNWDLVVMQQKEVSPIRGILKNHKHISGSTSSGSNIQDGTDESHYDVQVPSLDKHLGFSAEDSVVGSKKRNSFDETVLSLSSDTLASSFGKELSSENVEGTANLEESRKDNIVINTDTRKEVSPIVESKQFSNTPGQVSVQNSLKPSTNQVKSKNLFEKSESSSHVTICDNNLHRLDGNTTTMNVSPHGDVSRSLSALQGGQASGINAQACESEVFSYTGKFINHLGSPTFQSTHANTRTYLEPSPSFSASCIEVNERPEFPLHTYGNKDNNGQGLGGRSFSGTFSADMIDNSFLLPGWGKGSERSRCMEQNFYGLPLNSHGELINFSSSEKVGMNQPETSCTLTGSLRAPVNSIFHQNSQDYLSIGNSHVVQKTPQDRGNSFPRYSGSWLGVVELHGREKADIYPHNSDWCSNHQAQAVDSKLNLLRNPFIEQNQLDKVPNHKEYGMISPRGSPGLVSPISSQPTMRLMGKDVPIGRNSKGKHHHFGGVLWAEEESRRRHYSVNAAMDNSLLGRCYMPDWVAGSQLQRQTEHVLESVKIRSNRALQSTLLMKGPNSEFINLQNGHISQNASLGTSRNTSTNVDPISQAPTSCAIYSRQPEDLPEQFISGAISQGLCFHPQVPSSPYDFHQSTLSNGEKNDWKKHHGVTNSAVGFPFLRPIVEEQAKSFKRSYISLPPWSLDSTYEKMPGCSTSVSFRQNAWRNDSTIPSVNQSDVLYPTSVTSHCPRSALLCPASIAHHPHSPHTSVSPVARPSSAIDGCRNIFRVTDRVKLDVMIAKDQYPCTKARKRPADNTFDHAKPYKLSNIELQKKVSPMTGLARETSSTNLPRNTREVELNLHVGARKCVLNEAQNLNPRSRFGLDSSDRDGVVMPGPVKLGPGAKHILKSSQNQDNSTPIHSAFPIAATTDCGNDLELQGKLTKMYIF</sequence>
<gene>
    <name evidence="2" type="ORF">AYBTSS11_LOCUS20306</name>
</gene>